<evidence type="ECO:0000256" key="1">
    <source>
        <dbReference type="SAM" id="MobiDB-lite"/>
    </source>
</evidence>
<reference evidence="2 3" key="1">
    <citation type="submission" date="2024-05" db="EMBL/GenBank/DDBJ databases">
        <title>Genome sequencing and assembly of Indian major carp, Cirrhinus mrigala (Hamilton, 1822).</title>
        <authorList>
            <person name="Mohindra V."/>
            <person name="Chowdhury L.M."/>
            <person name="Lal K."/>
            <person name="Jena J.K."/>
        </authorList>
    </citation>
    <scope>NUCLEOTIDE SEQUENCE [LARGE SCALE GENOMIC DNA]</scope>
    <source>
        <strain evidence="2">CM1030</strain>
        <tissue evidence="2">Blood</tissue>
    </source>
</reference>
<protein>
    <submittedName>
        <fullName evidence="2">Uncharacterized protein</fullName>
    </submittedName>
</protein>
<evidence type="ECO:0000313" key="2">
    <source>
        <dbReference type="EMBL" id="KAL0154892.1"/>
    </source>
</evidence>
<accession>A0ABD0MY40</accession>
<evidence type="ECO:0000313" key="3">
    <source>
        <dbReference type="Proteomes" id="UP001529510"/>
    </source>
</evidence>
<feature type="non-terminal residue" evidence="2">
    <location>
        <position position="1"/>
    </location>
</feature>
<dbReference type="Proteomes" id="UP001529510">
    <property type="component" value="Unassembled WGS sequence"/>
</dbReference>
<dbReference type="AlphaFoldDB" id="A0ABD0MY40"/>
<name>A0ABD0MY40_CIRMR</name>
<feature type="non-terminal residue" evidence="2">
    <location>
        <position position="56"/>
    </location>
</feature>
<comment type="caution">
    <text evidence="2">The sequence shown here is derived from an EMBL/GenBank/DDBJ whole genome shotgun (WGS) entry which is preliminary data.</text>
</comment>
<dbReference type="EMBL" id="JAMKFB020000025">
    <property type="protein sequence ID" value="KAL0154892.1"/>
    <property type="molecule type" value="Genomic_DNA"/>
</dbReference>
<feature type="compositionally biased region" description="Acidic residues" evidence="1">
    <location>
        <begin position="45"/>
        <end position="56"/>
    </location>
</feature>
<sequence>PQSMAEVLAKKEELADRLEKANEEAIASAIAEEEQLTREIQAENNELETDNESDFS</sequence>
<organism evidence="2 3">
    <name type="scientific">Cirrhinus mrigala</name>
    <name type="common">Mrigala</name>
    <dbReference type="NCBI Taxonomy" id="683832"/>
    <lineage>
        <taxon>Eukaryota</taxon>
        <taxon>Metazoa</taxon>
        <taxon>Chordata</taxon>
        <taxon>Craniata</taxon>
        <taxon>Vertebrata</taxon>
        <taxon>Euteleostomi</taxon>
        <taxon>Actinopterygii</taxon>
        <taxon>Neopterygii</taxon>
        <taxon>Teleostei</taxon>
        <taxon>Ostariophysi</taxon>
        <taxon>Cypriniformes</taxon>
        <taxon>Cyprinidae</taxon>
        <taxon>Labeoninae</taxon>
        <taxon>Labeonini</taxon>
        <taxon>Cirrhinus</taxon>
    </lineage>
</organism>
<gene>
    <name evidence="2" type="ORF">M9458_049155</name>
</gene>
<keyword evidence="3" id="KW-1185">Reference proteome</keyword>
<feature type="region of interest" description="Disordered" evidence="1">
    <location>
        <begin position="32"/>
        <end position="56"/>
    </location>
</feature>
<proteinExistence type="predicted"/>